<dbReference type="Proteomes" id="UP000683000">
    <property type="component" value="Unassembled WGS sequence"/>
</dbReference>
<dbReference type="AlphaFoldDB" id="A0A8I2YES6"/>
<feature type="compositionally biased region" description="Basic and acidic residues" evidence="1">
    <location>
        <begin position="264"/>
        <end position="284"/>
    </location>
</feature>
<keyword evidence="3" id="KW-1185">Reference proteome</keyword>
<feature type="compositionally biased region" description="Polar residues" evidence="1">
    <location>
        <begin position="184"/>
        <end position="194"/>
    </location>
</feature>
<sequence length="426" mass="45025">MGPEPTGNQPREKGKGKAEESTEQGPDCRGERGLLSANEQRVAKGKGKSVIKEGRATTPGTKMAKGMSNTGDTLSDKGTTGQKKGKADGASTPGTTMAEGGLNKDKGMANPKKGKAGQHKVKGEVRLVGQEGENEGTEEGGTQDSRPMTGEVKYGPPKCKGAKKGKQPENSTSDPYHGKDENRAGSNERVQGTAKQPDIRPASKPKAVEGQEGQLNAMGTKSSIPQRVIINLICGKARDQTMPSSSSTGRDKVGPPRLKPKLMKKWETGLEGEPKQLQGKDRYLRRPTPGPGESQQATEKSLAKSISNGNDIDEVPVIYTEPKATVAARHEPPVYAKQAEAGSDSPHQVLKSAMKKPKVNTSAVTPGKPDGMQDGPNTNHPSLKPKIRKPTSSNAPKSVSDQNVTDKMTTSKSTEGVPSEDESGLK</sequence>
<gene>
    <name evidence="2" type="ORF">JVT61DRAFT_11189</name>
</gene>
<dbReference type="EMBL" id="JAGFBS010000046">
    <property type="protein sequence ID" value="KAG6370669.1"/>
    <property type="molecule type" value="Genomic_DNA"/>
</dbReference>
<evidence type="ECO:0000256" key="1">
    <source>
        <dbReference type="SAM" id="MobiDB-lite"/>
    </source>
</evidence>
<feature type="compositionally biased region" description="Basic and acidic residues" evidence="1">
    <location>
        <begin position="10"/>
        <end position="32"/>
    </location>
</feature>
<organism evidence="2 3">
    <name type="scientific">Boletus reticuloceps</name>
    <dbReference type="NCBI Taxonomy" id="495285"/>
    <lineage>
        <taxon>Eukaryota</taxon>
        <taxon>Fungi</taxon>
        <taxon>Dikarya</taxon>
        <taxon>Basidiomycota</taxon>
        <taxon>Agaricomycotina</taxon>
        <taxon>Agaricomycetes</taxon>
        <taxon>Agaricomycetidae</taxon>
        <taxon>Boletales</taxon>
        <taxon>Boletineae</taxon>
        <taxon>Boletaceae</taxon>
        <taxon>Boletoideae</taxon>
        <taxon>Boletus</taxon>
    </lineage>
</organism>
<feature type="compositionally biased region" description="Polar residues" evidence="1">
    <location>
        <begin position="293"/>
        <end position="310"/>
    </location>
</feature>
<reference evidence="2" key="1">
    <citation type="submission" date="2021-03" db="EMBL/GenBank/DDBJ databases">
        <title>Evolutionary innovations through gain and loss of genes in the ectomycorrhizal Boletales.</title>
        <authorList>
            <person name="Wu G."/>
            <person name="Miyauchi S."/>
            <person name="Morin E."/>
            <person name="Yang Z.-L."/>
            <person name="Xu J."/>
            <person name="Martin F.M."/>
        </authorList>
    </citation>
    <scope>NUCLEOTIDE SEQUENCE</scope>
    <source>
        <strain evidence="2">BR01</strain>
    </source>
</reference>
<feature type="compositionally biased region" description="Polar residues" evidence="1">
    <location>
        <begin position="390"/>
        <end position="416"/>
    </location>
</feature>
<name>A0A8I2YES6_9AGAM</name>
<accession>A0A8I2YES6</accession>
<evidence type="ECO:0000313" key="2">
    <source>
        <dbReference type="EMBL" id="KAG6370669.1"/>
    </source>
</evidence>
<feature type="compositionally biased region" description="Polar residues" evidence="1">
    <location>
        <begin position="213"/>
        <end position="225"/>
    </location>
</feature>
<evidence type="ECO:0000313" key="3">
    <source>
        <dbReference type="Proteomes" id="UP000683000"/>
    </source>
</evidence>
<proteinExistence type="predicted"/>
<feature type="region of interest" description="Disordered" evidence="1">
    <location>
        <begin position="1"/>
        <end position="426"/>
    </location>
</feature>
<protein>
    <submittedName>
        <fullName evidence="2">Uncharacterized protein</fullName>
    </submittedName>
</protein>
<comment type="caution">
    <text evidence="2">The sequence shown here is derived from an EMBL/GenBank/DDBJ whole genome shotgun (WGS) entry which is preliminary data.</text>
</comment>
<feature type="compositionally biased region" description="Polar residues" evidence="1">
    <location>
        <begin position="67"/>
        <end position="82"/>
    </location>
</feature>